<dbReference type="Pfam" id="PF01061">
    <property type="entry name" value="ABC2_membrane"/>
    <property type="match status" value="1"/>
</dbReference>
<dbReference type="PROSITE" id="PS51012">
    <property type="entry name" value="ABC_TM2"/>
    <property type="match status" value="1"/>
</dbReference>
<keyword evidence="6 9" id="KW-0812">Transmembrane</keyword>
<comment type="similarity">
    <text evidence="2 9">Belongs to the ABC-2 integral membrane protein family.</text>
</comment>
<name>A0A9E6Y2Z0_9ACTN</name>
<comment type="subcellular location">
    <subcellularLocation>
        <location evidence="1">Cell inner membrane</location>
        <topology evidence="1">Multi-pass membrane protein</topology>
    </subcellularLocation>
    <subcellularLocation>
        <location evidence="9">Cell membrane</location>
        <topology evidence="9">Multi-pass membrane protein</topology>
    </subcellularLocation>
</comment>
<dbReference type="AlphaFoldDB" id="A0A9E6Y2Z0"/>
<keyword evidence="8 9" id="KW-0472">Membrane</keyword>
<feature type="transmembrane region" description="Helical" evidence="9">
    <location>
        <begin position="172"/>
        <end position="195"/>
    </location>
</feature>
<dbReference type="PANTHER" id="PTHR30413:SF8">
    <property type="entry name" value="TRANSPORT PERMEASE PROTEIN"/>
    <property type="match status" value="1"/>
</dbReference>
<evidence type="ECO:0000256" key="1">
    <source>
        <dbReference type="ARBA" id="ARBA00004429"/>
    </source>
</evidence>
<feature type="transmembrane region" description="Helical" evidence="9">
    <location>
        <begin position="259"/>
        <end position="282"/>
    </location>
</feature>
<dbReference type="GO" id="GO:0140359">
    <property type="term" value="F:ABC-type transporter activity"/>
    <property type="evidence" value="ECO:0007669"/>
    <property type="project" value="InterPro"/>
</dbReference>
<dbReference type="KEGG" id="sbae:DSM104329_05078"/>
<dbReference type="GO" id="GO:0015920">
    <property type="term" value="P:lipopolysaccharide transport"/>
    <property type="evidence" value="ECO:0007669"/>
    <property type="project" value="TreeGrafter"/>
</dbReference>
<evidence type="ECO:0000256" key="4">
    <source>
        <dbReference type="ARBA" id="ARBA00022475"/>
    </source>
</evidence>
<keyword evidence="5" id="KW-0997">Cell inner membrane</keyword>
<feature type="transmembrane region" description="Helical" evidence="9">
    <location>
        <begin position="134"/>
        <end position="166"/>
    </location>
</feature>
<keyword evidence="4 9" id="KW-1003">Cell membrane</keyword>
<sequence length="293" mass="32344">MRPRGSAAAAAAGPATAARGVGTRVIEPPKGWQWPDLRELWEYRDLAFFLVKRDVSIRYRQTLIGTVWAILQPLLLAVVFSVFLGHYAQVPSGADVPYPVFALTGMAMWLYFSQAMQFASDSTVNSRELIGKVWFPRLIIPIAAVLPPAIDFVPAFVVALVVQLAYGVVPPWQIVFVPLLAALTLFVALGIGFWLSALNVRYRDIRLVVPFLIMIGLFVTPIVYPFDVVPDAVQPIYALNPMVGVLEAYRWMLFPAAEWPGALLLIPLGSAVVLLITGALYFTRAERSFADVI</sequence>
<feature type="transmembrane region" description="Helical" evidence="9">
    <location>
        <begin position="207"/>
        <end position="226"/>
    </location>
</feature>
<dbReference type="PANTHER" id="PTHR30413">
    <property type="entry name" value="INNER MEMBRANE TRANSPORT PERMEASE"/>
    <property type="match status" value="1"/>
</dbReference>
<proteinExistence type="inferred from homology"/>
<keyword evidence="12" id="KW-1185">Reference proteome</keyword>
<evidence type="ECO:0000256" key="7">
    <source>
        <dbReference type="ARBA" id="ARBA00022989"/>
    </source>
</evidence>
<dbReference type="Proteomes" id="UP001162834">
    <property type="component" value="Chromosome"/>
</dbReference>
<evidence type="ECO:0000256" key="2">
    <source>
        <dbReference type="ARBA" id="ARBA00007783"/>
    </source>
</evidence>
<protein>
    <recommendedName>
        <fullName evidence="9">Transport permease protein</fullName>
    </recommendedName>
</protein>
<evidence type="ECO:0000313" key="11">
    <source>
        <dbReference type="EMBL" id="UGS38648.1"/>
    </source>
</evidence>
<dbReference type="GO" id="GO:0043190">
    <property type="term" value="C:ATP-binding cassette (ABC) transporter complex"/>
    <property type="evidence" value="ECO:0007669"/>
    <property type="project" value="InterPro"/>
</dbReference>
<dbReference type="InterPro" id="IPR047817">
    <property type="entry name" value="ABC2_TM_bact-type"/>
</dbReference>
<feature type="domain" description="ABC transmembrane type-2" evidence="10">
    <location>
        <begin position="64"/>
        <end position="285"/>
    </location>
</feature>
<keyword evidence="7 9" id="KW-1133">Transmembrane helix</keyword>
<dbReference type="EMBL" id="CP087164">
    <property type="protein sequence ID" value="UGS38648.1"/>
    <property type="molecule type" value="Genomic_DNA"/>
</dbReference>
<keyword evidence="3 9" id="KW-0813">Transport</keyword>
<evidence type="ECO:0000256" key="9">
    <source>
        <dbReference type="RuleBase" id="RU361157"/>
    </source>
</evidence>
<dbReference type="InterPro" id="IPR000412">
    <property type="entry name" value="ABC_2_transport"/>
</dbReference>
<evidence type="ECO:0000256" key="6">
    <source>
        <dbReference type="ARBA" id="ARBA00022692"/>
    </source>
</evidence>
<evidence type="ECO:0000256" key="3">
    <source>
        <dbReference type="ARBA" id="ARBA00022448"/>
    </source>
</evidence>
<evidence type="ECO:0000313" key="12">
    <source>
        <dbReference type="Proteomes" id="UP001162834"/>
    </source>
</evidence>
<feature type="transmembrane region" description="Helical" evidence="9">
    <location>
        <begin position="96"/>
        <end position="113"/>
    </location>
</feature>
<accession>A0A9E6Y2Z0</accession>
<reference evidence="11" key="1">
    <citation type="journal article" date="2022" name="Int. J. Syst. Evol. Microbiol.">
        <title>Pseudomonas aegrilactucae sp. nov. and Pseudomonas morbosilactucae sp. nov., pathogens causing bacterial rot of lettuce in Japan.</title>
        <authorList>
            <person name="Sawada H."/>
            <person name="Fujikawa T."/>
            <person name="Satou M."/>
        </authorList>
    </citation>
    <scope>NUCLEOTIDE SEQUENCE</scope>
    <source>
        <strain evidence="11">0166_1</strain>
    </source>
</reference>
<organism evidence="11 12">
    <name type="scientific">Capillimicrobium parvum</name>
    <dbReference type="NCBI Taxonomy" id="2884022"/>
    <lineage>
        <taxon>Bacteria</taxon>
        <taxon>Bacillati</taxon>
        <taxon>Actinomycetota</taxon>
        <taxon>Thermoleophilia</taxon>
        <taxon>Solirubrobacterales</taxon>
        <taxon>Capillimicrobiaceae</taxon>
        <taxon>Capillimicrobium</taxon>
    </lineage>
</organism>
<dbReference type="RefSeq" id="WP_259312666.1">
    <property type="nucleotide sequence ID" value="NZ_CP087164.1"/>
</dbReference>
<feature type="transmembrane region" description="Helical" evidence="9">
    <location>
        <begin position="62"/>
        <end position="84"/>
    </location>
</feature>
<evidence type="ECO:0000256" key="5">
    <source>
        <dbReference type="ARBA" id="ARBA00022519"/>
    </source>
</evidence>
<evidence type="ECO:0000256" key="8">
    <source>
        <dbReference type="ARBA" id="ARBA00023136"/>
    </source>
</evidence>
<evidence type="ECO:0000259" key="10">
    <source>
        <dbReference type="PROSITE" id="PS51012"/>
    </source>
</evidence>
<dbReference type="InterPro" id="IPR013525">
    <property type="entry name" value="ABC2_TM"/>
</dbReference>
<gene>
    <name evidence="11" type="ORF">DSM104329_05078</name>
</gene>
<dbReference type="PRINTS" id="PR00164">
    <property type="entry name" value="ABC2TRNSPORT"/>
</dbReference>